<dbReference type="InterPro" id="IPR013783">
    <property type="entry name" value="Ig-like_fold"/>
</dbReference>
<dbReference type="FunFam" id="2.60.40.10:FF:000056">
    <property type="entry name" value="twitchin isoform X4"/>
    <property type="match status" value="1"/>
</dbReference>
<dbReference type="Gene3D" id="2.60.40.10">
    <property type="entry name" value="Immunoglobulins"/>
    <property type="match status" value="15"/>
</dbReference>
<dbReference type="FunFam" id="2.60.40.10:FF:000050">
    <property type="entry name" value="Titin isoform B"/>
    <property type="match status" value="3"/>
</dbReference>
<keyword evidence="20" id="KW-1185">Reference proteome</keyword>
<dbReference type="FunFam" id="2.60.40.10:FF:000147">
    <property type="entry name" value="Myosin light chain kinase"/>
    <property type="match status" value="1"/>
</dbReference>
<feature type="compositionally biased region" description="Basic and acidic residues" evidence="15">
    <location>
        <begin position="1212"/>
        <end position="1239"/>
    </location>
</feature>
<dbReference type="CDD" id="cd11856">
    <property type="entry name" value="SH3_p47phox_like"/>
    <property type="match status" value="1"/>
</dbReference>
<feature type="domain" description="Fibronectin type-III" evidence="18">
    <location>
        <begin position="4429"/>
        <end position="4530"/>
    </location>
</feature>
<dbReference type="SMART" id="SM00409">
    <property type="entry name" value="IG"/>
    <property type="match status" value="11"/>
</dbReference>
<feature type="domain" description="Ig-like" evidence="17">
    <location>
        <begin position="4137"/>
        <end position="4222"/>
    </location>
</feature>
<evidence type="ECO:0000256" key="10">
    <source>
        <dbReference type="ARBA" id="ARBA00023179"/>
    </source>
</evidence>
<feature type="compositionally biased region" description="Basic and acidic residues" evidence="15">
    <location>
        <begin position="1944"/>
        <end position="1953"/>
    </location>
</feature>
<dbReference type="InterPro" id="IPR036028">
    <property type="entry name" value="SH3-like_dom_sf"/>
</dbReference>
<feature type="compositionally biased region" description="Basic and acidic residues" evidence="15">
    <location>
        <begin position="1262"/>
        <end position="1288"/>
    </location>
</feature>
<reference evidence="19 20" key="1">
    <citation type="journal article" date="2015" name="Nat. Commun.">
        <title>Lucilia cuprina genome unlocks parasitic fly biology to underpin future interventions.</title>
        <authorList>
            <person name="Anstead C.A."/>
            <person name="Korhonen P.K."/>
            <person name="Young N.D."/>
            <person name="Hall R.S."/>
            <person name="Jex A.R."/>
            <person name="Murali S.C."/>
            <person name="Hughes D.S."/>
            <person name="Lee S.F."/>
            <person name="Perry T."/>
            <person name="Stroehlein A.J."/>
            <person name="Ansell B.R."/>
            <person name="Breugelmans B."/>
            <person name="Hofmann A."/>
            <person name="Qu J."/>
            <person name="Dugan S."/>
            <person name="Lee S.L."/>
            <person name="Chao H."/>
            <person name="Dinh H."/>
            <person name="Han Y."/>
            <person name="Doddapaneni H.V."/>
            <person name="Worley K.C."/>
            <person name="Muzny D.M."/>
            <person name="Ioannidis P."/>
            <person name="Waterhouse R.M."/>
            <person name="Zdobnov E.M."/>
            <person name="James P.J."/>
            <person name="Bagnall N.H."/>
            <person name="Kotze A.C."/>
            <person name="Gibbs R.A."/>
            <person name="Richards S."/>
            <person name="Batterham P."/>
            <person name="Gasser R.B."/>
        </authorList>
    </citation>
    <scope>NUCLEOTIDE SEQUENCE [LARGE SCALE GENOMIC DNA]</scope>
    <source>
        <strain evidence="19 20">LS</strain>
        <tissue evidence="19">Full body</tissue>
    </source>
</reference>
<dbReference type="Gene3D" id="2.30.30.40">
    <property type="entry name" value="SH3 Domains"/>
    <property type="match status" value="1"/>
</dbReference>
<feature type="region of interest" description="Disordered" evidence="15">
    <location>
        <begin position="1991"/>
        <end position="2037"/>
    </location>
</feature>
<dbReference type="FunFam" id="2.60.40.10:FF:001138">
    <property type="entry name" value="Sallimus, isoform P"/>
    <property type="match status" value="1"/>
</dbReference>
<dbReference type="Proteomes" id="UP000037069">
    <property type="component" value="Unassembled WGS sequence"/>
</dbReference>
<dbReference type="FunFam" id="2.60.40.10:FF:000032">
    <property type="entry name" value="palladin isoform X1"/>
    <property type="match status" value="1"/>
</dbReference>
<keyword evidence="11" id="KW-0539">Nucleus</keyword>
<feature type="domain" description="Ig-like" evidence="17">
    <location>
        <begin position="3761"/>
        <end position="3844"/>
    </location>
</feature>
<dbReference type="GO" id="GO:0005524">
    <property type="term" value="F:ATP binding"/>
    <property type="evidence" value="ECO:0007669"/>
    <property type="project" value="UniProtKB-KW"/>
</dbReference>
<evidence type="ECO:0000256" key="13">
    <source>
        <dbReference type="ARBA" id="ARBA00073138"/>
    </source>
</evidence>
<feature type="compositionally biased region" description="Basic and acidic residues" evidence="15">
    <location>
        <begin position="1733"/>
        <end position="1790"/>
    </location>
</feature>
<feature type="region of interest" description="Disordered" evidence="15">
    <location>
        <begin position="145"/>
        <end position="189"/>
    </location>
</feature>
<keyword evidence="5" id="KW-0963">Cytoplasm</keyword>
<evidence type="ECO:0000256" key="1">
    <source>
        <dbReference type="ARBA" id="ARBA00004123"/>
    </source>
</evidence>
<dbReference type="GO" id="GO:0045214">
    <property type="term" value="P:sarcomere organization"/>
    <property type="evidence" value="ECO:0007669"/>
    <property type="project" value="TreeGrafter"/>
</dbReference>
<dbReference type="GO" id="GO:0031430">
    <property type="term" value="C:M band"/>
    <property type="evidence" value="ECO:0007669"/>
    <property type="project" value="TreeGrafter"/>
</dbReference>
<dbReference type="FunFam" id="2.60.40.10:FF:001238">
    <property type="entry name" value="Sallimus, isoform P"/>
    <property type="match status" value="1"/>
</dbReference>
<feature type="region of interest" description="Disordered" evidence="15">
    <location>
        <begin position="404"/>
        <end position="430"/>
    </location>
</feature>
<dbReference type="GO" id="GO:0007517">
    <property type="term" value="P:muscle organ development"/>
    <property type="evidence" value="ECO:0007669"/>
    <property type="project" value="UniProtKB-ARBA"/>
</dbReference>
<feature type="region of interest" description="Disordered" evidence="15">
    <location>
        <begin position="41"/>
        <end position="64"/>
    </location>
</feature>
<feature type="region of interest" description="Disordered" evidence="15">
    <location>
        <begin position="1166"/>
        <end position="1197"/>
    </location>
</feature>
<dbReference type="CDD" id="cd00063">
    <property type="entry name" value="FN3"/>
    <property type="match status" value="3"/>
</dbReference>
<feature type="compositionally biased region" description="Basic residues" evidence="15">
    <location>
        <begin position="829"/>
        <end position="838"/>
    </location>
</feature>
<evidence type="ECO:0000259" key="18">
    <source>
        <dbReference type="PROSITE" id="PS50853"/>
    </source>
</evidence>
<feature type="compositionally biased region" description="Basic and acidic residues" evidence="15">
    <location>
        <begin position="418"/>
        <end position="429"/>
    </location>
</feature>
<evidence type="ECO:0000256" key="11">
    <source>
        <dbReference type="ARBA" id="ARBA00023242"/>
    </source>
</evidence>
<feature type="region of interest" description="Disordered" evidence="15">
    <location>
        <begin position="750"/>
        <end position="925"/>
    </location>
</feature>
<feature type="compositionally biased region" description="Basic and acidic residues" evidence="15">
    <location>
        <begin position="2331"/>
        <end position="2350"/>
    </location>
</feature>
<feature type="domain" description="Ig-like" evidence="17">
    <location>
        <begin position="3164"/>
        <end position="3253"/>
    </location>
</feature>
<feature type="region of interest" description="Disordered" evidence="15">
    <location>
        <begin position="2713"/>
        <end position="2744"/>
    </location>
</feature>
<dbReference type="InterPro" id="IPR003599">
    <property type="entry name" value="Ig_sub"/>
</dbReference>
<feature type="compositionally biased region" description="Acidic residues" evidence="15">
    <location>
        <begin position="1387"/>
        <end position="1403"/>
    </location>
</feature>
<evidence type="ECO:0000256" key="5">
    <source>
        <dbReference type="ARBA" id="ARBA00022490"/>
    </source>
</evidence>
<feature type="compositionally biased region" description="Basic and acidic residues" evidence="15">
    <location>
        <begin position="839"/>
        <end position="889"/>
    </location>
</feature>
<organism evidence="19 20">
    <name type="scientific">Lucilia cuprina</name>
    <name type="common">Green bottle fly</name>
    <name type="synonym">Australian sheep blowfly</name>
    <dbReference type="NCBI Taxonomy" id="7375"/>
    <lineage>
        <taxon>Eukaryota</taxon>
        <taxon>Metazoa</taxon>
        <taxon>Ecdysozoa</taxon>
        <taxon>Arthropoda</taxon>
        <taxon>Hexapoda</taxon>
        <taxon>Insecta</taxon>
        <taxon>Pterygota</taxon>
        <taxon>Neoptera</taxon>
        <taxon>Endopterygota</taxon>
        <taxon>Diptera</taxon>
        <taxon>Brachycera</taxon>
        <taxon>Muscomorpha</taxon>
        <taxon>Oestroidea</taxon>
        <taxon>Calliphoridae</taxon>
        <taxon>Luciliinae</taxon>
        <taxon>Lucilia</taxon>
    </lineage>
</organism>
<feature type="compositionally biased region" description="Basic and acidic residues" evidence="15">
    <location>
        <begin position="2608"/>
        <end position="2625"/>
    </location>
</feature>
<feature type="compositionally biased region" description="Basic and acidic residues" evidence="15">
    <location>
        <begin position="1112"/>
        <end position="1125"/>
    </location>
</feature>
<feature type="domain" description="Ig-like" evidence="17">
    <location>
        <begin position="3671"/>
        <end position="3755"/>
    </location>
</feature>
<evidence type="ECO:0000313" key="20">
    <source>
        <dbReference type="Proteomes" id="UP000037069"/>
    </source>
</evidence>
<feature type="region of interest" description="Disordered" evidence="15">
    <location>
        <begin position="2782"/>
        <end position="2801"/>
    </location>
</feature>
<feature type="region of interest" description="Disordered" evidence="15">
    <location>
        <begin position="2835"/>
        <end position="2872"/>
    </location>
</feature>
<comment type="similarity">
    <text evidence="3">Belongs to the protein kinase superfamily. CAMK Ser/Thr protein kinase family.</text>
</comment>
<feature type="compositionally biased region" description="Basic and acidic residues" evidence="15">
    <location>
        <begin position="1035"/>
        <end position="1047"/>
    </location>
</feature>
<evidence type="ECO:0000256" key="15">
    <source>
        <dbReference type="SAM" id="MobiDB-lite"/>
    </source>
</evidence>
<feature type="region of interest" description="Disordered" evidence="15">
    <location>
        <begin position="513"/>
        <end position="554"/>
    </location>
</feature>
<feature type="compositionally biased region" description="Basic residues" evidence="15">
    <location>
        <begin position="756"/>
        <end position="769"/>
    </location>
</feature>
<feature type="compositionally biased region" description="Acidic residues" evidence="15">
    <location>
        <begin position="1352"/>
        <end position="1367"/>
    </location>
</feature>
<feature type="compositionally biased region" description="Acidic residues" evidence="15">
    <location>
        <begin position="2838"/>
        <end position="2849"/>
    </location>
</feature>
<dbReference type="InterPro" id="IPR013098">
    <property type="entry name" value="Ig_I-set"/>
</dbReference>
<dbReference type="SUPFAM" id="SSF48726">
    <property type="entry name" value="Immunoglobulin"/>
    <property type="match status" value="11"/>
</dbReference>
<dbReference type="InterPro" id="IPR050964">
    <property type="entry name" value="Striated_Muscle_Regulatory"/>
</dbReference>
<dbReference type="GO" id="GO:0050793">
    <property type="term" value="P:regulation of developmental process"/>
    <property type="evidence" value="ECO:0007669"/>
    <property type="project" value="UniProtKB-ARBA"/>
</dbReference>
<dbReference type="Pfam" id="PF07679">
    <property type="entry name" value="I-set"/>
    <property type="match status" value="11"/>
</dbReference>
<dbReference type="OrthoDB" id="6612025at2759"/>
<feature type="region of interest" description="Disordered" evidence="15">
    <location>
        <begin position="2400"/>
        <end position="2470"/>
    </location>
</feature>
<proteinExistence type="inferred from homology"/>
<dbReference type="GO" id="GO:0030018">
    <property type="term" value="C:Z disc"/>
    <property type="evidence" value="ECO:0007669"/>
    <property type="project" value="UniProtKB-ARBA"/>
</dbReference>
<comment type="caution">
    <text evidence="19">The sequence shown here is derived from an EMBL/GenBank/DDBJ whole genome shotgun (WGS) entry which is preliminary data.</text>
</comment>
<evidence type="ECO:0000256" key="12">
    <source>
        <dbReference type="ARBA" id="ARBA00023319"/>
    </source>
</evidence>
<evidence type="ECO:0000256" key="14">
    <source>
        <dbReference type="PROSITE-ProRule" id="PRU00192"/>
    </source>
</evidence>
<evidence type="ECO:0000256" key="9">
    <source>
        <dbReference type="ARBA" id="ARBA00023157"/>
    </source>
</evidence>
<feature type="domain" description="Fibronectin type-III" evidence="18">
    <location>
        <begin position="4329"/>
        <end position="4424"/>
    </location>
</feature>
<dbReference type="OMA" id="TIQKPIP"/>
<feature type="compositionally biased region" description="Basic and acidic residues" evidence="15">
    <location>
        <begin position="1178"/>
        <end position="1188"/>
    </location>
</feature>
<feature type="region of interest" description="Disordered" evidence="15">
    <location>
        <begin position="699"/>
        <end position="720"/>
    </location>
</feature>
<feature type="region of interest" description="Disordered" evidence="15">
    <location>
        <begin position="2366"/>
        <end position="2386"/>
    </location>
</feature>
<dbReference type="PROSITE" id="PS50835">
    <property type="entry name" value="IG_LIKE"/>
    <property type="match status" value="9"/>
</dbReference>
<evidence type="ECO:0000256" key="2">
    <source>
        <dbReference type="ARBA" id="ARBA00004496"/>
    </source>
</evidence>
<feature type="compositionally biased region" description="Basic and acidic residues" evidence="15">
    <location>
        <begin position="1311"/>
        <end position="1326"/>
    </location>
</feature>
<feature type="compositionally biased region" description="Basic and acidic residues" evidence="15">
    <location>
        <begin position="796"/>
        <end position="815"/>
    </location>
</feature>
<feature type="compositionally biased region" description="Basic and acidic residues" evidence="15">
    <location>
        <begin position="770"/>
        <end position="784"/>
    </location>
</feature>
<dbReference type="InterPro" id="IPR003598">
    <property type="entry name" value="Ig_sub2"/>
</dbReference>
<dbReference type="GO" id="GO:0005634">
    <property type="term" value="C:nucleus"/>
    <property type="evidence" value="ECO:0007669"/>
    <property type="project" value="UniProtKB-SubCell"/>
</dbReference>
<evidence type="ECO:0000256" key="8">
    <source>
        <dbReference type="ARBA" id="ARBA00022840"/>
    </source>
</evidence>
<dbReference type="FunFam" id="2.60.40.10:FF:000107">
    <property type="entry name" value="Myosin, light chain kinase a"/>
    <property type="match status" value="1"/>
</dbReference>
<evidence type="ECO:0000256" key="4">
    <source>
        <dbReference type="ARBA" id="ARBA00022443"/>
    </source>
</evidence>
<dbReference type="GO" id="GO:0009888">
    <property type="term" value="P:tissue development"/>
    <property type="evidence" value="ECO:0007669"/>
    <property type="project" value="UniProtKB-ARBA"/>
</dbReference>
<feature type="non-terminal residue" evidence="19">
    <location>
        <position position="1"/>
    </location>
</feature>
<feature type="region of interest" description="Disordered" evidence="15">
    <location>
        <begin position="274"/>
        <end position="315"/>
    </location>
</feature>
<feature type="compositionally biased region" description="Basic and acidic residues" evidence="15">
    <location>
        <begin position="1657"/>
        <end position="1676"/>
    </location>
</feature>
<feature type="compositionally biased region" description="Basic residues" evidence="15">
    <location>
        <begin position="1126"/>
        <end position="1135"/>
    </location>
</feature>
<evidence type="ECO:0000256" key="7">
    <source>
        <dbReference type="ARBA" id="ARBA00022741"/>
    </source>
</evidence>
<feature type="region of interest" description="Disordered" evidence="15">
    <location>
        <begin position="590"/>
        <end position="638"/>
    </location>
</feature>
<dbReference type="GO" id="GO:0005198">
    <property type="term" value="F:structural molecule activity"/>
    <property type="evidence" value="ECO:0007669"/>
    <property type="project" value="UniProtKB-ARBA"/>
</dbReference>
<gene>
    <name evidence="19" type="ORF">FF38_07255</name>
</gene>
<dbReference type="STRING" id="7375.A0A0L0CIT8"/>
<feature type="region of interest" description="Disordered" evidence="15">
    <location>
        <begin position="986"/>
        <end position="1006"/>
    </location>
</feature>
<feature type="region of interest" description="Disordered" evidence="15">
    <location>
        <begin position="2567"/>
        <end position="2625"/>
    </location>
</feature>
<keyword evidence="6" id="KW-0677">Repeat</keyword>
<feature type="compositionally biased region" description="Basic residues" evidence="15">
    <location>
        <begin position="1408"/>
        <end position="1417"/>
    </location>
</feature>
<comment type="subcellular location">
    <subcellularLocation>
        <location evidence="2">Cytoplasm</location>
    </subcellularLocation>
    <subcellularLocation>
        <location evidence="1">Nucleus</location>
    </subcellularLocation>
</comment>
<feature type="domain" description="Ig-like" evidence="17">
    <location>
        <begin position="3288"/>
        <end position="3378"/>
    </location>
</feature>
<feature type="compositionally biased region" description="Basic and acidic residues" evidence="15">
    <location>
        <begin position="2400"/>
        <end position="2436"/>
    </location>
</feature>
<feature type="domain" description="Ig-like" evidence="17">
    <location>
        <begin position="3580"/>
        <end position="3665"/>
    </location>
</feature>
<feature type="compositionally biased region" description="Basic and acidic residues" evidence="15">
    <location>
        <begin position="1963"/>
        <end position="1977"/>
    </location>
</feature>
<dbReference type="PANTHER" id="PTHR13817:SF151">
    <property type="entry name" value="TITIN"/>
    <property type="match status" value="1"/>
</dbReference>
<feature type="compositionally biased region" description="Basic residues" evidence="15">
    <location>
        <begin position="178"/>
        <end position="188"/>
    </location>
</feature>
<feature type="compositionally biased region" description="Basic and acidic residues" evidence="15">
    <location>
        <begin position="536"/>
        <end position="545"/>
    </location>
</feature>
<feature type="compositionally biased region" description="Basic and acidic residues" evidence="15">
    <location>
        <begin position="703"/>
        <end position="712"/>
    </location>
</feature>
<feature type="region of interest" description="Disordered" evidence="15">
    <location>
        <begin position="1932"/>
        <end position="1977"/>
    </location>
</feature>
<dbReference type="EMBL" id="JRES01000320">
    <property type="protein sequence ID" value="KNC32323.1"/>
    <property type="molecule type" value="Genomic_DNA"/>
</dbReference>
<dbReference type="CDD" id="cd00096">
    <property type="entry name" value="Ig"/>
    <property type="match status" value="2"/>
</dbReference>
<dbReference type="SMART" id="SM00408">
    <property type="entry name" value="IGc2"/>
    <property type="match status" value="11"/>
</dbReference>
<feature type="compositionally biased region" description="Basic and acidic residues" evidence="15">
    <location>
        <begin position="294"/>
        <end position="306"/>
    </location>
</feature>
<dbReference type="SMART" id="SM00060">
    <property type="entry name" value="FN3"/>
    <property type="match status" value="3"/>
</dbReference>
<feature type="region of interest" description="Disordered" evidence="15">
    <location>
        <begin position="2191"/>
        <end position="2218"/>
    </location>
</feature>
<dbReference type="PROSITE" id="PS50853">
    <property type="entry name" value="FN3"/>
    <property type="match status" value="3"/>
</dbReference>
<feature type="region of interest" description="Disordered" evidence="15">
    <location>
        <begin position="1035"/>
        <end position="1135"/>
    </location>
</feature>
<evidence type="ECO:0000256" key="3">
    <source>
        <dbReference type="ARBA" id="ARBA00006692"/>
    </source>
</evidence>
<dbReference type="InterPro" id="IPR036116">
    <property type="entry name" value="FN3_sf"/>
</dbReference>
<feature type="domain" description="Ig-like" evidence="17">
    <location>
        <begin position="3486"/>
        <end position="3578"/>
    </location>
</feature>
<feature type="compositionally biased region" description="Basic and acidic residues" evidence="15">
    <location>
        <begin position="2010"/>
        <end position="2037"/>
    </location>
</feature>
<keyword evidence="9" id="KW-1015">Disulfide bond</keyword>
<feature type="domain" description="SH3" evidence="16">
    <location>
        <begin position="3072"/>
        <end position="3133"/>
    </location>
</feature>
<dbReference type="SUPFAM" id="SSF50044">
    <property type="entry name" value="SH3-domain"/>
    <property type="match status" value="1"/>
</dbReference>
<dbReference type="InterPro" id="IPR003961">
    <property type="entry name" value="FN3_dom"/>
</dbReference>
<keyword evidence="10" id="KW-0514">Muscle protein</keyword>
<evidence type="ECO:0000259" key="17">
    <source>
        <dbReference type="PROSITE" id="PS50835"/>
    </source>
</evidence>
<dbReference type="GO" id="GO:0051239">
    <property type="term" value="P:regulation of multicellular organismal process"/>
    <property type="evidence" value="ECO:0007669"/>
    <property type="project" value="UniProtKB-ARBA"/>
</dbReference>
<dbReference type="SMART" id="SM00326">
    <property type="entry name" value="SH3"/>
    <property type="match status" value="1"/>
</dbReference>
<dbReference type="Pfam" id="PF00041">
    <property type="entry name" value="fn3"/>
    <property type="match status" value="3"/>
</dbReference>
<keyword evidence="8" id="KW-0067">ATP-binding</keyword>
<feature type="compositionally biased region" description="Basic and acidic residues" evidence="15">
    <location>
        <begin position="42"/>
        <end position="55"/>
    </location>
</feature>
<feature type="compositionally biased region" description="Basic and acidic residues" evidence="15">
    <location>
        <begin position="595"/>
        <end position="624"/>
    </location>
</feature>
<dbReference type="Pfam" id="PF00018">
    <property type="entry name" value="SH3_1"/>
    <property type="match status" value="1"/>
</dbReference>
<dbReference type="InterPro" id="IPR001452">
    <property type="entry name" value="SH3_domain"/>
</dbReference>
<feature type="compositionally biased region" description="Basic and acidic residues" evidence="15">
    <location>
        <begin position="1798"/>
        <end position="1824"/>
    </location>
</feature>
<feature type="region of interest" description="Disordered" evidence="15">
    <location>
        <begin position="2331"/>
        <end position="2351"/>
    </location>
</feature>
<dbReference type="FunFam" id="2.60.40.10:FF:000031">
    <property type="entry name" value="Myosin-binding protein C, slow type"/>
    <property type="match status" value="2"/>
</dbReference>
<feature type="region of interest" description="Disordered" evidence="15">
    <location>
        <begin position="1212"/>
        <end position="1421"/>
    </location>
</feature>
<dbReference type="PANTHER" id="PTHR13817">
    <property type="entry name" value="TITIN"/>
    <property type="match status" value="1"/>
</dbReference>
<feature type="compositionally biased region" description="Basic and acidic residues" evidence="15">
    <location>
        <begin position="1337"/>
        <end position="1349"/>
    </location>
</feature>
<evidence type="ECO:0000313" key="19">
    <source>
        <dbReference type="EMBL" id="KNC32323.1"/>
    </source>
</evidence>
<feature type="compositionally biased region" description="Basic and acidic residues" evidence="15">
    <location>
        <begin position="1590"/>
        <end position="1611"/>
    </location>
</feature>
<keyword evidence="4 14" id="KW-0728">SH3 domain</keyword>
<feature type="compositionally biased region" description="Basic and acidic residues" evidence="15">
    <location>
        <begin position="2191"/>
        <end position="2209"/>
    </location>
</feature>
<feature type="domain" description="Ig-like" evidence="17">
    <location>
        <begin position="3848"/>
        <end position="3934"/>
    </location>
</feature>
<feature type="domain" description="Fibronectin type-III" evidence="18">
    <location>
        <begin position="4038"/>
        <end position="4132"/>
    </location>
</feature>
<dbReference type="SUPFAM" id="SSF49265">
    <property type="entry name" value="Fibronectin type III"/>
    <property type="match status" value="3"/>
</dbReference>
<feature type="compositionally biased region" description="Basic and acidic residues" evidence="15">
    <location>
        <begin position="168"/>
        <end position="177"/>
    </location>
</feature>
<feature type="compositionally biased region" description="Basic and acidic residues" evidence="15">
    <location>
        <begin position="1053"/>
        <end position="1067"/>
    </location>
</feature>
<feature type="compositionally biased region" description="Acidic residues" evidence="15">
    <location>
        <begin position="1833"/>
        <end position="1843"/>
    </location>
</feature>
<feature type="compositionally biased region" description="Basic and acidic residues" evidence="15">
    <location>
        <begin position="2583"/>
        <end position="2594"/>
    </location>
</feature>
<feature type="region of interest" description="Disordered" evidence="15">
    <location>
        <begin position="1578"/>
        <end position="1845"/>
    </location>
</feature>
<accession>A0A0L0CIT8</accession>
<dbReference type="InterPro" id="IPR007110">
    <property type="entry name" value="Ig-like_dom"/>
</dbReference>
<feature type="compositionally biased region" description="Basic residues" evidence="15">
    <location>
        <begin position="1327"/>
        <end position="1336"/>
    </location>
</feature>
<dbReference type="InterPro" id="IPR036179">
    <property type="entry name" value="Ig-like_dom_sf"/>
</dbReference>
<evidence type="ECO:0000259" key="16">
    <source>
        <dbReference type="PROSITE" id="PS50002"/>
    </source>
</evidence>
<keyword evidence="7" id="KW-0547">Nucleotide-binding</keyword>
<dbReference type="PROSITE" id="PS50002">
    <property type="entry name" value="SH3"/>
    <property type="match status" value="1"/>
</dbReference>
<keyword evidence="12" id="KW-0393">Immunoglobulin domain</keyword>
<evidence type="ECO:0000256" key="6">
    <source>
        <dbReference type="ARBA" id="ARBA00022737"/>
    </source>
</evidence>
<feature type="compositionally biased region" description="Basic residues" evidence="15">
    <location>
        <begin position="1706"/>
        <end position="1715"/>
    </location>
</feature>
<protein>
    <recommendedName>
        <fullName evidence="13">Titin</fullName>
    </recommendedName>
</protein>
<name>A0A0L0CIT8_LUCCU</name>
<feature type="domain" description="Ig-like" evidence="17">
    <location>
        <begin position="3391"/>
        <end position="3475"/>
    </location>
</feature>
<sequence>KKTVTKRKIKTKSGPEEKVFEIVEVTHDDQPNAEITVVELTEAEKPVEEEKPKEKKPLKKTKKVPKEQMQEFIANIIEDYVKPKEEQHTVTVEETEEKPTVVEEIEKITVVVEEEDTTGQVKPKTVTKRKVKTKTGPVEKVFEISEVTEEGKPTSEVTIFEVTESEDTEKPVEEQKPKEKKPLKKTKKVPKEQMEEFIANIIEEYVKPEEPKEEKHTVEETEEKPTVVEEIEKITVVVEEEDTTGQVKPKTVTKRKVKTKTGPVEKVFEISEVTEEGKPTSEVTIFEVTENEDIEKPVEEEKPKEKKPLKKTKKVPKEQTEEFIANIIEEYVKPEEPKEEQHTVTFEEKPTVVEEIEKITVVVEEEDTTGQVKPKTVTKRKVKTKTGPVEKVFEISEVTEEGKPTSEVTIFEVTESEDTPKDEEQPKEKKIVKKPKKITKDQLEDYFVNVIEEYVQREEEAPEELPISVVEIDKKEEVIDVVDEEGKVKKQTVTKRKIKKQVGPKEEIIEIVETQREDQPVAEITVTTTETDETEETKPKEEKAPKPKKTKKVKKDELEDYIMKLIEQDIPKTELEKYEKIDIDEPIKLKKKPKKEVLQKPEKPQQKSKDKPKEQPQQEVRVEESQPEEEETVFPVHVEELEKQEEVVQVTDEQGDIKTQKVIKRKIKKQVGPKEEIIEIVETQKDDSPVAEITVTTLEPESTEDKPTEEKVKKPKKTKKVTKDELQDYIQKLIEEDIPKTELETYEKIDIEKPVKLTKKPTHKVKKVERKPEAVEKPETKEITTEETQPEDEEIPKETYEVSQKDEEQPETKPEEENEITVQEDKQKKVVKKPKHKVKMVEEQPQKPEEALPEHEIHVEESIPTTKQDEVFEIKETEEETKPTPERKKPKEKKHKPETKPSEEVEDFEVTVKESSPASQELEPFKIEVIESQTEVQENVNEEGVVEKQTITKRKIKRQQGPKEDIIEIIEVKTDDKPEVEVTVVETQPEEDKPDEIKPIKKKTKKVKKDDLHDYIQKLIEEDIPKTELEKYEKIEFETKPKDKVSDKPYPVEQKEEQHKATEEEKPKKKPKSKKPKEDEEDHTVAKISVVEEEVPKEEPQPLVEILETEPVEVKVEEVPDEQGKPKQKTTKKRAFTKKIDNEEDATIHVVTIQDEDSPEVTIIIDEQPIEQPVTSDETEKSTQEKPTVKKPKKIVKKVQKDQVDDYIQKLIDEEIPKTTLEQYEKVEMPDKTDTKPTKPTEQTEQPKKDKKKTPKPSKVTAVEEKPDQTETPDTIHEIKTTETHTEPQEEIEEITQPEHKPEDTEQITPDSHKVTTTEETKDTKTTTKHKTKPKKQTSEEPLVHKDYEINVIEEEPEEKEDEEEKPEIETIEERPEEAEESHPIEVVEEEEQVPETTEETVEDATKPKKTKKKVVKKKTDDHDAIIQKLLEQEIEKTELEKYEKVEFDKPKKAKPEMSKLEPIKIERREQKPKKVVIVDAAEVPQMVKLKPSKRKEKPTEEQVVQLPKFKLKSRMVMVEYPPEPLKAIITEIGAQRSAGDLSRNIEEAEELLKFKPYKPKKIKKIKDDLEKVELEKYEKYVSSEEEPEEKAPYKKPEKPSKPEEKQEEVQIKLGKGKKKPKEEEQPEAVTLKKIPQKPQQAEEVSEDKTVKKHAVIVKEEEAKPEEPKYEMKPLEPLDFEDIEYPKEELEPLEFPEEPKKDKKEPKQKHKPKPKSKPEQEMNVTQIVPGEPKPQEEQPEEEVKFRIPESTKEEEPKTERKLKPVKKVKEEAPAEDTVKLVQEEQPKEKSPSPAPQAEVKEVKKPKTKKEKPVEKAKSEEKPDEQFEISVQEEQVEQETPVEETVDKVKIKKKVPKKEQPIEEVQVKEEVVEQPEQEEIPVEYKITTTVIEPEELPEDYKVRVVDTDAKEVTVEEVIEEKVVTRKKKPKAAVPEEYEFTVQEPKQPEPSKVEETSEEVTVELQKPKEPVPEEVKVEETITKPIEEEIVEEVTTKKKKPKKKPEEEVATVEVKEEKPLEEEVKEVPTEEKVEETVPEIEKPKDYQFTVKETEAVQPVVEEVKEVVEEKPKPKPKSEKPAEVFPSYEIKTVESEAEKPITVEEEQPEEVKFAIKPKKVKEVPEEFETSVALTEPKQVEETEVETVVKTKKTKKPKKPEEEVAQLEVQVVETKEQEVEEEVVIEEPKVEEIVPEKPKERKPEEYKIKVSEEEHIPEEEVPEAQFTVKPKVVQEKPTEEPEAEFVLKETKPVEQVTEEAQIKTKKIKKKPKEEAADELKIKIVEEVPVEKPIEIVEEIEEVEFVPKEEAPEEIPKDYEFKLKEFEIPKDKVVVEEVKEEPKPVEKPKPKEEPVQEVKVVTTVPTEEVIEEEVKTVKKKPKKTKEEPEEKKVTVVEEIVEKPKPVEVEEKPEKEKPQEIVEEEKYPEHQVKVIDETPRYVTEEVEEQEVQIQRKKKPTPKVTEEPEEEIVLKPKKPVEDVEETKIIKKKPKQKVPEEDQAELKVTITEEIPQETELVQEIEVIEEIEEQPKPQEIPEEQPKSYEFSVKDIEPEKVVEEVEVVPEEQLKLKKKPKIVQPEVTEEPEVEISLKPKPEKQEAPEETAIVKKKSKPKAKEEPEAELKIQVREEVSPEPEVQVIEEIEEVVEAPKEEPQEEIQEVVFKPKKPKKKEEEVIEEDVTIKKPSVKKEEDEQVVDVTLKPKKAPKVEEQDVEVDFKLPKEKQITQETSEETVQLKKKKKPVKPTEEAADELVIKQEEVIERPVEIEEEEIIEEAVVMRRKPKKPIEPQIEEHEEQEFSLSFKKPRKIDEGVAEEATVLKKRPKKPLTSDEAAAELHIKREEEYEPEDEEEVEEFVVAQRPKPKPKPLQVTEEDEQEYTVKKLKRRKKGVEIPEFTEVENVTFRPKLTKTKEDVDQEFSIALDSYAEEEVSMSGKVKVKKPIKKTYSEAGDEHHIKIMQDYDDGEGPIIEEIRDDSSIEDTMYDVEEPEEYQVEELPPDDVDFTLKPRQKPKPRYSIQDEEEEEQFLIGIRRPKSDSVTYDEDSLTFKKKRKVIQQVFNEDGASLNITREMDIEEADEENVMYSICNYVADSDEAMNLVEGEKVRVVGRHSSEWWFVKKTITEEEGWVPAQYLMEAAEYTQYVQKKLHEKIDKLPVFERPGPHEKPMAPRFIEKLQPIHTPDGYTVQFECKVEGMPRPQIAWFRETAIIKPSQDFQMYYDDDNVATLIIREVFPEDAGRFTCVAKNAAGFTSTTTELVVETPLSDHGSDGTAMSRKSMSRESSLADILEGIPPTFSRKPKAQYVDEDTNVILECRLVAVPEPDIVWTFEGEEIDTTTMKNVRVVTESDMHMYCSVVHIKKVKKSQEGTYEVIATNREGESRLPIVLKVRTSEKEPPQVLEPLRNMIIREGESAVLTTQIVGNPAPKITWYKDGKPVKGNTKTEKDIHTLTLISPKRDQKGEYTVKAENPLGSVETSANLTIEEPPSGNAEPPLFVERFEEQNVPQKGVIRLPAKVTGNPVPEVEWLFNNNPLYPNERIQQIYDGENIELIIKEANPDTDSGDYKCIASNPLGKTSHGARVIVEVDEVVFTKKLKAKISIEEVQSLTLECETSHVVSTKWFFNGKELSGMDHRVVVEEGKTHKLVIKNTNLRDSGNYTCKVKDQETKSTVEVLPRKPEFIKPLEDYEVTEKDTAILDVEVSTDVSEMQWFKDGEKITPENKNVDFIKDGKVHRLLIRNCTIHDEGEYSCKFADQVCKCELTVIELPPEIVKPLEDVTVTEGETATFTVELDKGDALIKWYKNGKEITYDERVQLTIDGKRQSITIKKAKPSDATEYSLKVGEQTSKAKLVVEKPLVEFIVPLPDVTLATKNTDAEFTVKLSPPDVEVTWFKKGKPIKPNKKHEVFVEGTVRRLVIHDAEDDDAGEISCTAANVTTSTNLCVEEVKTAPIIISDKDQTIKVKENEDVTMTIKYSGVPQPDAEWKTSKKVIVKSNRVTPTIDEQSASLTIRKVVEEDEDEYTIKLRNPVGEAEASLHLVIMRKPSAPGAPQPLEVMHDSITLFWKAPEDDGKSDILEYILEYKDVKTEKWSEIRKIKDTTYTLSKLVIDTEYVFRSIAVNEVGPSPPSPLSPPIRLVAEVKKEKPTVQEPLQDITTEHDKEITLSCVFGGLPEPKVIWKKNGKVIQTKTMRYENRVAKYTIEKTTVDDEAEYTCVAENEVGSVETTCRVTLQEKPIIELDEKYLSLKLRTGSDMTIPALVKAYPKPKITLYKETTEIKTTKRQTIEINKITTTETKTIIKIQKLTREDSGRYKLVAENSAGSSSVECNIKVIDKPSRPQSLEIKDVKKDSIKLEWTPPIDDGGLEINKYILEKCELQNNVWMKVADVDRDINSYCLQKLAMNSQYMFRVVAMNPIGESEPTESEPVAITKKFDKPSPPRAPIDVSGMNDTSFTLSWQEPESDGGTKIIEYIVEIKEFHETDYRLLGSTNGNVPNILVTNVIKNKAYTFRIYAKNEVGTSEALETEDKIVVSRRITPPSPPQNLRCPDITGRSVTLDWEIPAHNGGSEITGKLEIEYFQLKCNY</sequence>